<sequence>MRMMRKKTRKKSSLQGSVPSEFLRLLVLYWVMMDRHKSPSSPLSFGCPIGPWPTCVTHWSG</sequence>
<accession>A0A0E9RWM6</accession>
<evidence type="ECO:0000313" key="1">
    <source>
        <dbReference type="EMBL" id="JAH33232.1"/>
    </source>
</evidence>
<reference evidence="1" key="2">
    <citation type="journal article" date="2015" name="Fish Shellfish Immunol.">
        <title>Early steps in the European eel (Anguilla anguilla)-Vibrio vulnificus interaction in the gills: Role of the RtxA13 toxin.</title>
        <authorList>
            <person name="Callol A."/>
            <person name="Pajuelo D."/>
            <person name="Ebbesson L."/>
            <person name="Teles M."/>
            <person name="MacKenzie S."/>
            <person name="Amaro C."/>
        </authorList>
    </citation>
    <scope>NUCLEOTIDE SEQUENCE</scope>
</reference>
<reference evidence="1" key="1">
    <citation type="submission" date="2014-11" db="EMBL/GenBank/DDBJ databases">
        <authorList>
            <person name="Amaro Gonzalez C."/>
        </authorList>
    </citation>
    <scope>NUCLEOTIDE SEQUENCE</scope>
</reference>
<dbReference type="AlphaFoldDB" id="A0A0E9RWM6"/>
<protein>
    <submittedName>
        <fullName evidence="1">Uncharacterized protein</fullName>
    </submittedName>
</protein>
<proteinExistence type="predicted"/>
<organism evidence="1">
    <name type="scientific">Anguilla anguilla</name>
    <name type="common">European freshwater eel</name>
    <name type="synonym">Muraena anguilla</name>
    <dbReference type="NCBI Taxonomy" id="7936"/>
    <lineage>
        <taxon>Eukaryota</taxon>
        <taxon>Metazoa</taxon>
        <taxon>Chordata</taxon>
        <taxon>Craniata</taxon>
        <taxon>Vertebrata</taxon>
        <taxon>Euteleostomi</taxon>
        <taxon>Actinopterygii</taxon>
        <taxon>Neopterygii</taxon>
        <taxon>Teleostei</taxon>
        <taxon>Anguilliformes</taxon>
        <taxon>Anguillidae</taxon>
        <taxon>Anguilla</taxon>
    </lineage>
</organism>
<dbReference type="EMBL" id="GBXM01075345">
    <property type="protein sequence ID" value="JAH33232.1"/>
    <property type="molecule type" value="Transcribed_RNA"/>
</dbReference>
<name>A0A0E9RWM6_ANGAN</name>